<accession>A0ABV0QZZ8</accession>
<dbReference type="SUPFAM" id="SSF49265">
    <property type="entry name" value="Fibronectin type III"/>
    <property type="match status" value="1"/>
</dbReference>
<dbReference type="InterPro" id="IPR036116">
    <property type="entry name" value="FN3_sf"/>
</dbReference>
<dbReference type="SUPFAM" id="SSF49899">
    <property type="entry name" value="Concanavalin A-like lectins/glucanases"/>
    <property type="match status" value="1"/>
</dbReference>
<evidence type="ECO:0000256" key="1">
    <source>
        <dbReference type="ARBA" id="ARBA00023054"/>
    </source>
</evidence>
<dbReference type="InterPro" id="IPR043136">
    <property type="entry name" value="B30.2/SPRY_sf"/>
</dbReference>
<dbReference type="Proteomes" id="UP001434883">
    <property type="component" value="Unassembled WGS sequence"/>
</dbReference>
<dbReference type="PROSITE" id="PS50188">
    <property type="entry name" value="B302_SPRY"/>
    <property type="match status" value="1"/>
</dbReference>
<dbReference type="InterPro" id="IPR001870">
    <property type="entry name" value="B30.2/SPRY"/>
</dbReference>
<dbReference type="PANTHER" id="PTHR24099">
    <property type="entry name" value="E3 UBIQUITIN-PROTEIN LIGASE TRIM36-RELATED"/>
    <property type="match status" value="1"/>
</dbReference>
<dbReference type="PANTHER" id="PTHR24099:SF8">
    <property type="entry name" value="FSD1-LIKE PROTEIN"/>
    <property type="match status" value="1"/>
</dbReference>
<keyword evidence="1" id="KW-0175">Coiled coil</keyword>
<dbReference type="Pfam" id="PF00041">
    <property type="entry name" value="fn3"/>
    <property type="match status" value="1"/>
</dbReference>
<name>A0ABV0QZZ8_9TELE</name>
<dbReference type="Gene3D" id="2.60.40.10">
    <property type="entry name" value="Immunoglobulins"/>
    <property type="match status" value="1"/>
</dbReference>
<dbReference type="EMBL" id="JAHRIN010027570">
    <property type="protein sequence ID" value="MEQ2201341.1"/>
    <property type="molecule type" value="Genomic_DNA"/>
</dbReference>
<sequence length="281" mass="31844">MFKNSESEDSVDFSFLCLHIGFTNSVVSCSYHGNHNEYFLEKVEFCVTCFQSEFSVPRAPEIDVPGCTVRDNSITVAWQQINDADENGPIERYELEYRKTNHNSSVRASGDACWERICNITDTQVTISGEMLQNGPFRCDVTQFYCLATQFPISGLKFDSLFIIVRVRARNKAAAGDFSEPVAMETRGDQEINGGCHYWEIRLLADWKSHSVGVAYRGSLGRFDQLGKSISSWCLYASQWLQSSLAAKHNNRAKALDWPLPQRIGIYCDYDNGLINLFLFS</sequence>
<comment type="caution">
    <text evidence="3">The sequence shown here is derived from an EMBL/GenBank/DDBJ whole genome shotgun (WGS) entry which is preliminary data.</text>
</comment>
<dbReference type="InterPro" id="IPR013320">
    <property type="entry name" value="ConA-like_dom_sf"/>
</dbReference>
<gene>
    <name evidence="3" type="ORF">XENOCAPTIV_010946</name>
</gene>
<feature type="domain" description="B30.2/SPRY" evidence="2">
    <location>
        <begin position="123"/>
        <end position="281"/>
    </location>
</feature>
<dbReference type="CDD" id="cd00063">
    <property type="entry name" value="FN3"/>
    <property type="match status" value="1"/>
</dbReference>
<protein>
    <recommendedName>
        <fullName evidence="2">B30.2/SPRY domain-containing protein</fullName>
    </recommendedName>
</protein>
<evidence type="ECO:0000313" key="4">
    <source>
        <dbReference type="Proteomes" id="UP001434883"/>
    </source>
</evidence>
<organism evidence="3 4">
    <name type="scientific">Xenoophorus captivus</name>
    <dbReference type="NCBI Taxonomy" id="1517983"/>
    <lineage>
        <taxon>Eukaryota</taxon>
        <taxon>Metazoa</taxon>
        <taxon>Chordata</taxon>
        <taxon>Craniata</taxon>
        <taxon>Vertebrata</taxon>
        <taxon>Euteleostomi</taxon>
        <taxon>Actinopterygii</taxon>
        <taxon>Neopterygii</taxon>
        <taxon>Teleostei</taxon>
        <taxon>Neoteleostei</taxon>
        <taxon>Acanthomorphata</taxon>
        <taxon>Ovalentaria</taxon>
        <taxon>Atherinomorphae</taxon>
        <taxon>Cyprinodontiformes</taxon>
        <taxon>Goodeidae</taxon>
        <taxon>Xenoophorus</taxon>
    </lineage>
</organism>
<evidence type="ECO:0000313" key="3">
    <source>
        <dbReference type="EMBL" id="MEQ2201341.1"/>
    </source>
</evidence>
<dbReference type="InterPro" id="IPR050617">
    <property type="entry name" value="E3_ligase_FN3/SPRY"/>
</dbReference>
<dbReference type="InterPro" id="IPR003961">
    <property type="entry name" value="FN3_dom"/>
</dbReference>
<dbReference type="InterPro" id="IPR013783">
    <property type="entry name" value="Ig-like_fold"/>
</dbReference>
<proteinExistence type="predicted"/>
<keyword evidence="4" id="KW-1185">Reference proteome</keyword>
<dbReference type="Gene3D" id="2.60.120.920">
    <property type="match status" value="1"/>
</dbReference>
<reference evidence="3 4" key="1">
    <citation type="submission" date="2021-06" db="EMBL/GenBank/DDBJ databases">
        <authorList>
            <person name="Palmer J.M."/>
        </authorList>
    </citation>
    <scope>NUCLEOTIDE SEQUENCE [LARGE SCALE GENOMIC DNA]</scope>
    <source>
        <strain evidence="3 4">XC_2019</strain>
        <tissue evidence="3">Muscle</tissue>
    </source>
</reference>
<evidence type="ECO:0000259" key="2">
    <source>
        <dbReference type="PROSITE" id="PS50188"/>
    </source>
</evidence>
<dbReference type="PROSITE" id="PS51257">
    <property type="entry name" value="PROKAR_LIPOPROTEIN"/>
    <property type="match status" value="1"/>
</dbReference>